<proteinExistence type="predicted"/>
<dbReference type="RefSeq" id="WP_413260365.1">
    <property type="nucleotide sequence ID" value="NZ_JBHFNS010000092.1"/>
</dbReference>
<feature type="domain" description="NadR/Ttd14 AAA" evidence="1">
    <location>
        <begin position="4"/>
        <end position="168"/>
    </location>
</feature>
<organism evidence="2 3">
    <name type="scientific">Floridaenema fluviatile BLCC-F154</name>
    <dbReference type="NCBI Taxonomy" id="3153640"/>
    <lineage>
        <taxon>Bacteria</taxon>
        <taxon>Bacillati</taxon>
        <taxon>Cyanobacteriota</taxon>
        <taxon>Cyanophyceae</taxon>
        <taxon>Oscillatoriophycideae</taxon>
        <taxon>Aerosakkonematales</taxon>
        <taxon>Aerosakkonemataceae</taxon>
        <taxon>Floridanema</taxon>
        <taxon>Floridanema fluviatile</taxon>
    </lineage>
</organism>
<dbReference type="InterPro" id="IPR038727">
    <property type="entry name" value="NadR/Ttd14_AAA_dom"/>
</dbReference>
<dbReference type="Pfam" id="PF13521">
    <property type="entry name" value="AAA_28"/>
    <property type="match status" value="1"/>
</dbReference>
<dbReference type="Proteomes" id="UP001576776">
    <property type="component" value="Unassembled WGS sequence"/>
</dbReference>
<evidence type="ECO:0000259" key="1">
    <source>
        <dbReference type="Pfam" id="PF13521"/>
    </source>
</evidence>
<dbReference type="InterPro" id="IPR027417">
    <property type="entry name" value="P-loop_NTPase"/>
</dbReference>
<gene>
    <name evidence="2" type="ORF">ACE1B6_26895</name>
</gene>
<comment type="caution">
    <text evidence="2">The sequence shown here is derived from an EMBL/GenBank/DDBJ whole genome shotgun (WGS) entry which is preliminary data.</text>
</comment>
<name>A0ABV4YJ86_9CYAN</name>
<evidence type="ECO:0000313" key="3">
    <source>
        <dbReference type="Proteomes" id="UP001576776"/>
    </source>
</evidence>
<dbReference type="SUPFAM" id="SSF52540">
    <property type="entry name" value="P-loop containing nucleoside triphosphate hydrolases"/>
    <property type="match status" value="1"/>
</dbReference>
<dbReference type="Gene3D" id="3.40.50.300">
    <property type="entry name" value="P-loop containing nucleotide triphosphate hydrolases"/>
    <property type="match status" value="1"/>
</dbReference>
<accession>A0ABV4YJ86</accession>
<evidence type="ECO:0000313" key="2">
    <source>
        <dbReference type="EMBL" id="MFB2938897.1"/>
    </source>
</evidence>
<dbReference type="EMBL" id="JBHFNS010000092">
    <property type="protein sequence ID" value="MFB2938897.1"/>
    <property type="molecule type" value="Genomic_DNA"/>
</dbReference>
<reference evidence="2 3" key="1">
    <citation type="submission" date="2024-09" db="EMBL/GenBank/DDBJ databases">
        <title>Floridaenema gen nov. (Aerosakkonemataceae, Aerosakkonematales ord. nov., Cyanobacteria) from benthic tropical and subtropical fresh waters, with the description of four new species.</title>
        <authorList>
            <person name="Moretto J.A."/>
            <person name="Berthold D.E."/>
            <person name="Lefler F.W."/>
            <person name="Huang I.-S."/>
            <person name="Laughinghouse H. IV."/>
        </authorList>
    </citation>
    <scope>NUCLEOTIDE SEQUENCE [LARGE SCALE GENOMIC DNA]</scope>
    <source>
        <strain evidence="2 3">BLCC-F154</strain>
    </source>
</reference>
<keyword evidence="3" id="KW-1185">Reference proteome</keyword>
<protein>
    <submittedName>
        <fullName evidence="2">AAA family ATPase</fullName>
    </submittedName>
</protein>
<sequence length="176" mass="20393">MVKKYVLTGGPGAGKTSLLLHLEILGETIIREAAEDLIRYQKAVGVAAPRLDLDFEENVLKLQLSREVNINPKLHRVFLDRGLLDVFTYYRFLNRNPSQLMQSVIQRLQQEKVYEKIFIIEHQGVMENTVFRGENLEEALMLEKLQEESYRQFGYEVIRVPSGSIEERTKIILSNL</sequence>